<reference evidence="2 3" key="1">
    <citation type="submission" date="2024-10" db="EMBL/GenBank/DDBJ databases">
        <authorList>
            <person name="Ratan Roy A."/>
            <person name="Morales Sandoval P.H."/>
            <person name="De Los Santos Villalobos S."/>
            <person name="Chakraborty S."/>
            <person name="Mukherjee J."/>
        </authorList>
    </citation>
    <scope>NUCLEOTIDE SEQUENCE [LARGE SCALE GENOMIC DNA]</scope>
    <source>
        <strain evidence="2 3">S1</strain>
    </source>
</reference>
<dbReference type="Proteomes" id="UP001600165">
    <property type="component" value="Unassembled WGS sequence"/>
</dbReference>
<dbReference type="RefSeq" id="WP_377964689.1">
    <property type="nucleotide sequence ID" value="NZ_JBHZOL010000070.1"/>
</dbReference>
<comment type="caution">
    <text evidence="2">The sequence shown here is derived from an EMBL/GenBank/DDBJ whole genome shotgun (WGS) entry which is preliminary data.</text>
</comment>
<feature type="domain" description="DUF6883" evidence="1">
    <location>
        <begin position="7"/>
        <end position="107"/>
    </location>
</feature>
<protein>
    <submittedName>
        <fullName evidence="2">DUF6883 domain-containing protein</fullName>
    </submittedName>
</protein>
<evidence type="ECO:0000259" key="1">
    <source>
        <dbReference type="Pfam" id="PF21814"/>
    </source>
</evidence>
<gene>
    <name evidence="2" type="ORF">ACFVKH_10400</name>
</gene>
<dbReference type="InterPro" id="IPR049250">
    <property type="entry name" value="DUF6883"/>
</dbReference>
<proteinExistence type="predicted"/>
<organism evidence="2 3">
    <name type="scientific">Almyronema epifaneia S1</name>
    <dbReference type="NCBI Taxonomy" id="2991925"/>
    <lineage>
        <taxon>Bacteria</taxon>
        <taxon>Bacillati</taxon>
        <taxon>Cyanobacteriota</taxon>
        <taxon>Cyanophyceae</taxon>
        <taxon>Nodosilineales</taxon>
        <taxon>Nodosilineaceae</taxon>
        <taxon>Almyronema</taxon>
        <taxon>Almyronema epifaneia</taxon>
    </lineage>
</organism>
<evidence type="ECO:0000313" key="3">
    <source>
        <dbReference type="Proteomes" id="UP001600165"/>
    </source>
</evidence>
<dbReference type="Pfam" id="PF21814">
    <property type="entry name" value="DUF6883"/>
    <property type="match status" value="1"/>
</dbReference>
<dbReference type="EMBL" id="JBHZOL010000070">
    <property type="protein sequence ID" value="MFE4106687.1"/>
    <property type="molecule type" value="Genomic_DNA"/>
</dbReference>
<accession>A0ABW6IG57</accession>
<name>A0ABW6IG57_9CYAN</name>
<keyword evidence="3" id="KW-1185">Reference proteome</keyword>
<evidence type="ECO:0000313" key="2">
    <source>
        <dbReference type="EMBL" id="MFE4106687.1"/>
    </source>
</evidence>
<sequence length="112" mass="12966">MRLSLETVIAEAKLTRYLLVWREADDKSMFLAQAGYTLENWQQLEADLRSQILPLEAVPSDEPNRFGDVYEIRGVLRGVNDIDLAVVTIWMIEYETKVTKFITLYPDKEARA</sequence>